<dbReference type="RefSeq" id="XP_007685637.1">
    <property type="nucleotide sequence ID" value="XM_007687447.1"/>
</dbReference>
<sequence length="68" mass="7530">MGEEGRKKGRKSKSLFLFLLDLSPSALCCSAIPTSTTDIGLEIDKNLRHGTLNHLRTKKCFFMGLVGF</sequence>
<organism evidence="2 3">
    <name type="scientific">Bipolaris oryzae ATCC 44560</name>
    <dbReference type="NCBI Taxonomy" id="930090"/>
    <lineage>
        <taxon>Eukaryota</taxon>
        <taxon>Fungi</taxon>
        <taxon>Dikarya</taxon>
        <taxon>Ascomycota</taxon>
        <taxon>Pezizomycotina</taxon>
        <taxon>Dothideomycetes</taxon>
        <taxon>Pleosporomycetidae</taxon>
        <taxon>Pleosporales</taxon>
        <taxon>Pleosporineae</taxon>
        <taxon>Pleosporaceae</taxon>
        <taxon>Bipolaris</taxon>
    </lineage>
</organism>
<evidence type="ECO:0008006" key="4">
    <source>
        <dbReference type="Google" id="ProtNLM"/>
    </source>
</evidence>
<name>W6Z861_COCMI</name>
<evidence type="ECO:0000313" key="2">
    <source>
        <dbReference type="EMBL" id="EUC47922.1"/>
    </source>
</evidence>
<protein>
    <recommendedName>
        <fullName evidence="4">Secreted protein</fullName>
    </recommendedName>
</protein>
<dbReference type="HOGENOM" id="CLU_2793613_0_0_1"/>
<dbReference type="Proteomes" id="UP000054032">
    <property type="component" value="Unassembled WGS sequence"/>
</dbReference>
<dbReference type="GeneID" id="19127347"/>
<dbReference type="AlphaFoldDB" id="W6Z861"/>
<dbReference type="KEGG" id="bor:COCMIDRAFT_88802"/>
<evidence type="ECO:0000256" key="1">
    <source>
        <dbReference type="SAM" id="SignalP"/>
    </source>
</evidence>
<feature type="signal peptide" evidence="1">
    <location>
        <begin position="1"/>
        <end position="31"/>
    </location>
</feature>
<dbReference type="EMBL" id="KI963947">
    <property type="protein sequence ID" value="EUC47922.1"/>
    <property type="molecule type" value="Genomic_DNA"/>
</dbReference>
<reference evidence="2 3" key="1">
    <citation type="journal article" date="2013" name="PLoS Genet.">
        <title>Comparative genome structure, secondary metabolite, and effector coding capacity across Cochliobolus pathogens.</title>
        <authorList>
            <person name="Condon B.J."/>
            <person name="Leng Y."/>
            <person name="Wu D."/>
            <person name="Bushley K.E."/>
            <person name="Ohm R.A."/>
            <person name="Otillar R."/>
            <person name="Martin J."/>
            <person name="Schackwitz W."/>
            <person name="Grimwood J."/>
            <person name="MohdZainudin N."/>
            <person name="Xue C."/>
            <person name="Wang R."/>
            <person name="Manning V.A."/>
            <person name="Dhillon B."/>
            <person name="Tu Z.J."/>
            <person name="Steffenson B.J."/>
            <person name="Salamov A."/>
            <person name="Sun H."/>
            <person name="Lowry S."/>
            <person name="LaButti K."/>
            <person name="Han J."/>
            <person name="Copeland A."/>
            <person name="Lindquist E."/>
            <person name="Barry K."/>
            <person name="Schmutz J."/>
            <person name="Baker S.E."/>
            <person name="Ciuffetti L.M."/>
            <person name="Grigoriev I.V."/>
            <person name="Zhong S."/>
            <person name="Turgeon B.G."/>
        </authorList>
    </citation>
    <scope>NUCLEOTIDE SEQUENCE [LARGE SCALE GENOMIC DNA]</scope>
    <source>
        <strain evidence="2 3">ATCC 44560</strain>
    </source>
</reference>
<gene>
    <name evidence="2" type="ORF">COCMIDRAFT_88802</name>
</gene>
<keyword evidence="1" id="KW-0732">Signal</keyword>
<evidence type="ECO:0000313" key="3">
    <source>
        <dbReference type="Proteomes" id="UP000054032"/>
    </source>
</evidence>
<accession>W6Z861</accession>
<proteinExistence type="predicted"/>
<feature type="chain" id="PRO_5004886734" description="Secreted protein" evidence="1">
    <location>
        <begin position="32"/>
        <end position="68"/>
    </location>
</feature>
<keyword evidence="3" id="KW-1185">Reference proteome</keyword>